<dbReference type="Pfam" id="PF01764">
    <property type="entry name" value="Lipase_3"/>
    <property type="match status" value="1"/>
</dbReference>
<dbReference type="InterPro" id="IPR002921">
    <property type="entry name" value="Fungal_lipase-type"/>
</dbReference>
<reference evidence="4" key="1">
    <citation type="journal article" date="2017" name="bioRxiv">
        <title>Comparative analysis of the genomes of Stylophora pistillata and Acropora digitifera provides evidence for extensive differences between species of corals.</title>
        <authorList>
            <person name="Voolstra C.R."/>
            <person name="Li Y."/>
            <person name="Liew Y.J."/>
            <person name="Baumgarten S."/>
            <person name="Zoccola D."/>
            <person name="Flot J.-F."/>
            <person name="Tambutte S."/>
            <person name="Allemand D."/>
            <person name="Aranda M."/>
        </authorList>
    </citation>
    <scope>NUCLEOTIDE SEQUENCE [LARGE SCALE GENOMIC DNA]</scope>
</reference>
<evidence type="ECO:0000256" key="1">
    <source>
        <dbReference type="SAM" id="SignalP"/>
    </source>
</evidence>
<organism evidence="3 4">
    <name type="scientific">Stylophora pistillata</name>
    <name type="common">Smooth cauliflower coral</name>
    <dbReference type="NCBI Taxonomy" id="50429"/>
    <lineage>
        <taxon>Eukaryota</taxon>
        <taxon>Metazoa</taxon>
        <taxon>Cnidaria</taxon>
        <taxon>Anthozoa</taxon>
        <taxon>Hexacorallia</taxon>
        <taxon>Scleractinia</taxon>
        <taxon>Astrocoeniina</taxon>
        <taxon>Pocilloporidae</taxon>
        <taxon>Stylophora</taxon>
    </lineage>
</organism>
<gene>
    <name evidence="3" type="primary">ZK262.3</name>
    <name evidence="3" type="ORF">AWC38_SpisGene18219</name>
</gene>
<dbReference type="PANTHER" id="PTHR45908">
    <property type="entry name" value="PROTEIN CBG11750-RELATED"/>
    <property type="match status" value="1"/>
</dbReference>
<protein>
    <submittedName>
        <fullName evidence="3">Lipase</fullName>
    </submittedName>
</protein>
<feature type="signal peptide" evidence="1">
    <location>
        <begin position="1"/>
        <end position="22"/>
    </location>
</feature>
<proteinExistence type="predicted"/>
<keyword evidence="4" id="KW-1185">Reference proteome</keyword>
<evidence type="ECO:0000313" key="3">
    <source>
        <dbReference type="EMBL" id="PFX17461.1"/>
    </source>
</evidence>
<feature type="chain" id="PRO_5012066698" evidence="1">
    <location>
        <begin position="23"/>
        <end position="357"/>
    </location>
</feature>
<dbReference type="Gene3D" id="3.40.50.1820">
    <property type="entry name" value="alpha/beta hydrolase"/>
    <property type="match status" value="1"/>
</dbReference>
<dbReference type="SUPFAM" id="SSF53474">
    <property type="entry name" value="alpha/beta-Hydrolases"/>
    <property type="match status" value="1"/>
</dbReference>
<name>A0A2B4RIM5_STYPI</name>
<evidence type="ECO:0000313" key="4">
    <source>
        <dbReference type="Proteomes" id="UP000225706"/>
    </source>
</evidence>
<accession>A0A2B4RIM5</accession>
<keyword evidence="1" id="KW-0732">Signal</keyword>
<dbReference type="EMBL" id="LSMT01000472">
    <property type="protein sequence ID" value="PFX17461.1"/>
    <property type="molecule type" value="Genomic_DNA"/>
</dbReference>
<dbReference type="Proteomes" id="UP000225706">
    <property type="component" value="Unassembled WGS sequence"/>
</dbReference>
<evidence type="ECO:0000259" key="2">
    <source>
        <dbReference type="Pfam" id="PF01764"/>
    </source>
</evidence>
<dbReference type="InterPro" id="IPR029058">
    <property type="entry name" value="AB_hydrolase_fold"/>
</dbReference>
<dbReference type="OrthoDB" id="5960337at2759"/>
<dbReference type="CDD" id="cd00519">
    <property type="entry name" value="Lipase_3"/>
    <property type="match status" value="1"/>
</dbReference>
<comment type="caution">
    <text evidence="3">The sequence shown here is derived from an EMBL/GenBank/DDBJ whole genome shotgun (WGS) entry which is preliminary data.</text>
</comment>
<feature type="domain" description="Fungal lipase-type" evidence="2">
    <location>
        <begin position="145"/>
        <end position="280"/>
    </location>
</feature>
<dbReference type="GO" id="GO:0006629">
    <property type="term" value="P:lipid metabolic process"/>
    <property type="evidence" value="ECO:0007669"/>
    <property type="project" value="InterPro"/>
</dbReference>
<dbReference type="SMR" id="A0A2B4RIM5"/>
<dbReference type="AlphaFoldDB" id="A0A2B4RIM5"/>
<sequence length="357" mass="40191">MVRHLLLCLFVGFFLHLTIVQAFFCNDNSCGRCVNSRLFKCRWCKRDNECHMPGAVPANPCKGAENIAAISHCDDELSYYDPELSYKMLLLSAAAYDSVNPQECLNNSLQSDKFQLRVVASKRCDDFNNSCSGYVAVSHALKVIVVAYRGSVGFTQSSAIAVETFLTPMTAFFRGKVQTYWKRGFELLWQANMKAEVEALISKNPTYKIWVAGHSLGGAMASLASTWISSFNLAPRKNIILYTFGIPRVGNYDYALQHDQLVNNSWRVVNENDLIPHFPLIIGVPSVLTGPYHHGVEVFYSDGAPSVYSKHRECHGKPYNEDASCSFAEKPLSIKRHLTYFSIPVSTFWKTRCLHRP</sequence>